<dbReference type="EMBL" id="CM023474">
    <property type="protein sequence ID" value="KAH7949544.1"/>
    <property type="molecule type" value="Genomic_DNA"/>
</dbReference>
<dbReference type="Proteomes" id="UP000821865">
    <property type="component" value="Chromosome 5"/>
</dbReference>
<evidence type="ECO:0000313" key="2">
    <source>
        <dbReference type="Proteomes" id="UP000821865"/>
    </source>
</evidence>
<gene>
    <name evidence="1" type="ORF">HPB49_012156</name>
</gene>
<keyword evidence="2" id="KW-1185">Reference proteome</keyword>
<evidence type="ECO:0000313" key="1">
    <source>
        <dbReference type="EMBL" id="KAH7949544.1"/>
    </source>
</evidence>
<organism evidence="1 2">
    <name type="scientific">Dermacentor silvarum</name>
    <name type="common">Tick</name>
    <dbReference type="NCBI Taxonomy" id="543639"/>
    <lineage>
        <taxon>Eukaryota</taxon>
        <taxon>Metazoa</taxon>
        <taxon>Ecdysozoa</taxon>
        <taxon>Arthropoda</taxon>
        <taxon>Chelicerata</taxon>
        <taxon>Arachnida</taxon>
        <taxon>Acari</taxon>
        <taxon>Parasitiformes</taxon>
        <taxon>Ixodida</taxon>
        <taxon>Ixodoidea</taxon>
        <taxon>Ixodidae</taxon>
        <taxon>Rhipicephalinae</taxon>
        <taxon>Dermacentor</taxon>
    </lineage>
</organism>
<proteinExistence type="predicted"/>
<comment type="caution">
    <text evidence="1">The sequence shown here is derived from an EMBL/GenBank/DDBJ whole genome shotgun (WGS) entry which is preliminary data.</text>
</comment>
<reference evidence="1" key="1">
    <citation type="submission" date="2020-05" db="EMBL/GenBank/DDBJ databases">
        <title>Large-scale comparative analyses of tick genomes elucidate their genetic diversity and vector capacities.</title>
        <authorList>
            <person name="Jia N."/>
            <person name="Wang J."/>
            <person name="Shi W."/>
            <person name="Du L."/>
            <person name="Sun Y."/>
            <person name="Zhan W."/>
            <person name="Jiang J."/>
            <person name="Wang Q."/>
            <person name="Zhang B."/>
            <person name="Ji P."/>
            <person name="Sakyi L.B."/>
            <person name="Cui X."/>
            <person name="Yuan T."/>
            <person name="Jiang B."/>
            <person name="Yang W."/>
            <person name="Lam T.T.-Y."/>
            <person name="Chang Q."/>
            <person name="Ding S."/>
            <person name="Wang X."/>
            <person name="Zhu J."/>
            <person name="Ruan X."/>
            <person name="Zhao L."/>
            <person name="Wei J."/>
            <person name="Que T."/>
            <person name="Du C."/>
            <person name="Cheng J."/>
            <person name="Dai P."/>
            <person name="Han X."/>
            <person name="Huang E."/>
            <person name="Gao Y."/>
            <person name="Liu J."/>
            <person name="Shao H."/>
            <person name="Ye R."/>
            <person name="Li L."/>
            <person name="Wei W."/>
            <person name="Wang X."/>
            <person name="Wang C."/>
            <person name="Yang T."/>
            <person name="Huo Q."/>
            <person name="Li W."/>
            <person name="Guo W."/>
            <person name="Chen H."/>
            <person name="Zhou L."/>
            <person name="Ni X."/>
            <person name="Tian J."/>
            <person name="Zhou Y."/>
            <person name="Sheng Y."/>
            <person name="Liu T."/>
            <person name="Pan Y."/>
            <person name="Xia L."/>
            <person name="Li J."/>
            <person name="Zhao F."/>
            <person name="Cao W."/>
        </authorList>
    </citation>
    <scope>NUCLEOTIDE SEQUENCE</scope>
    <source>
        <strain evidence="1">Dsil-2018</strain>
    </source>
</reference>
<accession>A0ACB8CRB7</accession>
<name>A0ACB8CRB7_DERSI</name>
<protein>
    <submittedName>
        <fullName evidence="1">Uncharacterized protein</fullName>
    </submittedName>
</protein>
<sequence length="678" mass="74690">MSVNSIRNITVPVTFWNCLEKSDCIVSISAYVAQDGVSFPRPGFVFVPFLKAQSSPISRTAISRFEKYHPNVQWIFPVRRHEEVLDYFSGNLCQVVTVSETEINAPLDGYTSCEVRQVHTAADDPRLVERTPTSNMYPKHENITFAAHDNIADYCFQSSGPATDLIKQTYRDLNNTLIERCNFGETDSLLLDRLANFLLAPSNVAPLSSYYAYAMAPPQSICFLTRRGEPVSPSFASTWLSFFTVSLILGPLATAFLLMLHIQARHCPRQKPSLLAWTVFFTATYVGRCPPQPTKSTSASVRVTIAAWMFGMFFLVQFTQWEITASRSAPAYSSELRHITELTSRLDAGTIQPCIEFSVAEIVEKLSVKLPHMKSIDDAKKKCHNGCLTHSIYTGCLSKAQSGTHAIIHFCRQFIHGNDMRAGLVTGEDRLMTNLYWLPTHRRLPLRWKQRHSGSSASLATPASADSPGPASPYTAETGAIGTSSLTTVDLATSTDLLYERSSTEGLDLLSTVAAELCTAVKSVETQTEERSVSSKNFSVFMCFISESGTSTQVTHLETCDNSVQHKPEVSSRHSGSDHRTSYFSGYDSIAKSANALQDLCSVSKEVFAMLLSMLPPSERKCDVTAENRLLLFLLKLKLGISYSSLAILFSVPAATATVGAGRVGADGGEYEKEIFMA</sequence>